<feature type="binding site" evidence="7">
    <location>
        <position position="174"/>
    </location>
    <ligand>
        <name>L-aspartate</name>
        <dbReference type="ChEBI" id="CHEBI:29991"/>
    </ligand>
</feature>
<evidence type="ECO:0000256" key="2">
    <source>
        <dbReference type="ARBA" id="ARBA00022598"/>
    </source>
</evidence>
<evidence type="ECO:0000313" key="10">
    <source>
        <dbReference type="Proteomes" id="UP001059844"/>
    </source>
</evidence>
<comment type="caution">
    <text evidence="7">Lacks conserved residue(s) required for the propagation of feature annotation.</text>
</comment>
<keyword evidence="7" id="KW-0963">Cytoplasm</keyword>
<evidence type="ECO:0000256" key="4">
    <source>
        <dbReference type="ARBA" id="ARBA00022840"/>
    </source>
</evidence>
<feature type="domain" description="Aminoacyl-transfer RNA synthetases class-II family profile" evidence="8">
    <location>
        <begin position="144"/>
        <end position="552"/>
    </location>
</feature>
<keyword evidence="4 7" id="KW-0067">ATP-binding</keyword>
<organism evidence="9 10">
    <name type="scientific">Flavobacterium cerinum</name>
    <dbReference type="NCBI Taxonomy" id="2502784"/>
    <lineage>
        <taxon>Bacteria</taxon>
        <taxon>Pseudomonadati</taxon>
        <taxon>Bacteroidota</taxon>
        <taxon>Flavobacteriia</taxon>
        <taxon>Flavobacteriales</taxon>
        <taxon>Flavobacteriaceae</taxon>
        <taxon>Flavobacterium</taxon>
    </lineage>
</organism>
<dbReference type="InterPro" id="IPR004364">
    <property type="entry name" value="Aa-tRNA-synt_II"/>
</dbReference>
<dbReference type="Pfam" id="PF02938">
    <property type="entry name" value="GAD"/>
    <property type="match status" value="1"/>
</dbReference>
<feature type="binding site" evidence="7">
    <location>
        <position position="479"/>
    </location>
    <ligand>
        <name>ATP</name>
        <dbReference type="ChEBI" id="CHEBI:30616"/>
    </ligand>
</feature>
<keyword evidence="2 7" id="KW-0436">Ligase</keyword>
<feature type="binding site" evidence="7">
    <location>
        <begin position="531"/>
        <end position="534"/>
    </location>
    <ligand>
        <name>ATP</name>
        <dbReference type="ChEBI" id="CHEBI:30616"/>
    </ligand>
</feature>
<keyword evidence="6 7" id="KW-0030">Aminoacyl-tRNA synthetase</keyword>
<dbReference type="InterPro" id="IPR047089">
    <property type="entry name" value="Asp-tRNA-ligase_1_N"/>
</dbReference>
<dbReference type="PANTHER" id="PTHR22594:SF5">
    <property type="entry name" value="ASPARTATE--TRNA LIGASE, MITOCHONDRIAL"/>
    <property type="match status" value="1"/>
</dbReference>
<sequence length="583" mass="66210">MYRSHNCGALRASDSNKEVTLAGWVQKTRDKGFMIWVDLRDRYGITQLIFDANRTNPDVFEKAKTLGREFVVQVKGTVIERESKNPNMPTGDVEILVSELNVLNTSITPPFTIEDETDGGEDIRMKFRYLDIRRNPVKNNLLFRHKVAQEVRNYLSSQDFCEVETPYLIKSTPEGARDFVVPSRMNEGQFYALPQSPQTFKQLLMVGGMDKYFQIVKCFRDEDLRADRQPEFTQIDCEMAFVEQEDILDTFEGLTRHLLKEIKGIEVDKFPRMTYDHAMKTYGNDKPDIRFGMEFGELNSVAQHKEFAVFNSAELVVGIAVPGAASYTRKEIDNLIDWVKRPQIGASGMVYCKYEADGSLKSSVDKFYDQDDLLNWAKATNAKPGDLILVLSGPANKTRTQLSALRMEVATRLGLRNSDEFAPLWVVDFPLLEWDEESERFHAMHHPFTSPKPEDIHLLDTDPGKVRANAYDMVLNGNEIGGGSIRIHDKETQQLMFKHLGFSDEEAKAQFGFLMDAFQYGAPPHGGLAFGLDRLVSILGGQETIRDFIAFPKNNSGRDVMIDAPAPIDNKQLEELSIKLNLK</sequence>
<dbReference type="Gene3D" id="3.30.930.10">
    <property type="entry name" value="Bira Bifunctional Protein, Domain 2"/>
    <property type="match status" value="1"/>
</dbReference>
<dbReference type="Proteomes" id="UP001059844">
    <property type="component" value="Chromosome"/>
</dbReference>
<evidence type="ECO:0000256" key="6">
    <source>
        <dbReference type="ARBA" id="ARBA00023146"/>
    </source>
</evidence>
<keyword evidence="5 7" id="KW-0648">Protein biosynthesis</keyword>
<dbReference type="SUPFAM" id="SSF50249">
    <property type="entry name" value="Nucleic acid-binding proteins"/>
    <property type="match status" value="1"/>
</dbReference>
<dbReference type="SUPFAM" id="SSF55681">
    <property type="entry name" value="Class II aaRS and biotin synthetases"/>
    <property type="match status" value="1"/>
</dbReference>
<dbReference type="InterPro" id="IPR012340">
    <property type="entry name" value="NA-bd_OB-fold"/>
</dbReference>
<keyword evidence="3 7" id="KW-0547">Nucleotide-binding</keyword>
<dbReference type="Gene3D" id="3.30.1360.30">
    <property type="entry name" value="GAD-like domain"/>
    <property type="match status" value="1"/>
</dbReference>
<dbReference type="InterPro" id="IPR004115">
    <property type="entry name" value="GAD-like_sf"/>
</dbReference>
<proteinExistence type="inferred from homology"/>
<dbReference type="SUPFAM" id="SSF55261">
    <property type="entry name" value="GAD domain-like"/>
    <property type="match status" value="1"/>
</dbReference>
<dbReference type="RefSeq" id="WP_256551712.1">
    <property type="nucleotide sequence ID" value="NZ_CP101751.1"/>
</dbReference>
<dbReference type="InterPro" id="IPR047090">
    <property type="entry name" value="AspRS_core"/>
</dbReference>
<dbReference type="InterPro" id="IPR045864">
    <property type="entry name" value="aa-tRNA-synth_II/BPL/LPL"/>
</dbReference>
<dbReference type="CDD" id="cd04317">
    <property type="entry name" value="EcAspRS_like_N"/>
    <property type="match status" value="1"/>
</dbReference>
<dbReference type="PANTHER" id="PTHR22594">
    <property type="entry name" value="ASPARTYL/LYSYL-TRNA SYNTHETASE"/>
    <property type="match status" value="1"/>
</dbReference>
<dbReference type="HAMAP" id="MF_00044">
    <property type="entry name" value="Asp_tRNA_synth_type1"/>
    <property type="match status" value="1"/>
</dbReference>
<dbReference type="EMBL" id="CP101751">
    <property type="protein sequence ID" value="UUC46032.1"/>
    <property type="molecule type" value="Genomic_DNA"/>
</dbReference>
<feature type="binding site" evidence="7">
    <location>
        <begin position="220"/>
        <end position="222"/>
    </location>
    <ligand>
        <name>ATP</name>
        <dbReference type="ChEBI" id="CHEBI:30616"/>
    </ligand>
</feature>
<feature type="binding site" evidence="7">
    <location>
        <position position="445"/>
    </location>
    <ligand>
        <name>L-aspartate</name>
        <dbReference type="ChEBI" id="CHEBI:29991"/>
    </ligand>
</feature>
<dbReference type="CDD" id="cd00777">
    <property type="entry name" value="AspRS_core"/>
    <property type="match status" value="1"/>
</dbReference>
<dbReference type="Pfam" id="PF00152">
    <property type="entry name" value="tRNA-synt_2"/>
    <property type="match status" value="1"/>
</dbReference>
<evidence type="ECO:0000256" key="3">
    <source>
        <dbReference type="ARBA" id="ARBA00022741"/>
    </source>
</evidence>
<dbReference type="Gene3D" id="2.40.50.140">
    <property type="entry name" value="Nucleic acid-binding proteins"/>
    <property type="match status" value="1"/>
</dbReference>
<comment type="similarity">
    <text evidence="1 7">Belongs to the class-II aminoacyl-tRNA synthetase family. Type 1 subfamily.</text>
</comment>
<dbReference type="InterPro" id="IPR002312">
    <property type="entry name" value="Asp/Asn-tRNA-synth_IIb"/>
</dbReference>
<dbReference type="InterPro" id="IPR006195">
    <property type="entry name" value="aa-tRNA-synth_II"/>
</dbReference>
<protein>
    <recommendedName>
        <fullName evidence="7">Aspartate--tRNA ligase</fullName>
        <ecNumber evidence="7">6.1.1.12</ecNumber>
    </recommendedName>
    <alternativeName>
        <fullName evidence="7">Aspartyl-tRNA synthetase</fullName>
        <shortName evidence="7">AspRS</shortName>
    </alternativeName>
</protein>
<feature type="region of interest" description="Aspartate" evidence="7">
    <location>
        <begin position="198"/>
        <end position="201"/>
    </location>
</feature>
<evidence type="ECO:0000259" key="8">
    <source>
        <dbReference type="PROSITE" id="PS50862"/>
    </source>
</evidence>
<feature type="binding site" evidence="7">
    <location>
        <position position="229"/>
    </location>
    <ligand>
        <name>ATP</name>
        <dbReference type="ChEBI" id="CHEBI:30616"/>
    </ligand>
</feature>
<dbReference type="InterPro" id="IPR029351">
    <property type="entry name" value="GAD_dom"/>
</dbReference>
<feature type="binding site" evidence="7">
    <location>
        <position position="220"/>
    </location>
    <ligand>
        <name>L-aspartate</name>
        <dbReference type="ChEBI" id="CHEBI:29991"/>
    </ligand>
</feature>
<gene>
    <name evidence="7 9" type="primary">aspS</name>
    <name evidence="9" type="ORF">NOX80_02230</name>
</gene>
<dbReference type="InterPro" id="IPR004524">
    <property type="entry name" value="Asp-tRNA-ligase_1"/>
</dbReference>
<dbReference type="Pfam" id="PF01336">
    <property type="entry name" value="tRNA_anti-codon"/>
    <property type="match status" value="1"/>
</dbReference>
<evidence type="ECO:0000313" key="9">
    <source>
        <dbReference type="EMBL" id="UUC46032.1"/>
    </source>
</evidence>
<reference evidence="9" key="1">
    <citation type="submission" date="2022-07" db="EMBL/GenBank/DDBJ databases">
        <title>Isolation, identification, and degradation of a PFOSA degrading strain from sewage treatment plant.</title>
        <authorList>
            <person name="Zhang L."/>
            <person name="Huo Y."/>
        </authorList>
    </citation>
    <scope>NUCLEOTIDE SEQUENCE</scope>
    <source>
        <strain evidence="9">C1</strain>
    </source>
</reference>
<dbReference type="NCBIfam" id="NF001750">
    <property type="entry name" value="PRK00476.1"/>
    <property type="match status" value="1"/>
</dbReference>
<dbReference type="PRINTS" id="PR01042">
    <property type="entry name" value="TRNASYNTHASP"/>
</dbReference>
<comment type="function">
    <text evidence="7">Catalyzes the attachment of L-aspartate to tRNA(Asp) in a two-step reaction: L-aspartate is first activated by ATP to form Asp-AMP and then transferred to the acceptor end of tRNA(Asp).</text>
</comment>
<dbReference type="InterPro" id="IPR004365">
    <property type="entry name" value="NA-bd_OB_tRNA"/>
</dbReference>
<dbReference type="EC" id="6.1.1.12" evidence="7"/>
<name>A0ABY5IT57_9FLAO</name>
<evidence type="ECO:0000256" key="5">
    <source>
        <dbReference type="ARBA" id="ARBA00022917"/>
    </source>
</evidence>
<evidence type="ECO:0000256" key="1">
    <source>
        <dbReference type="ARBA" id="ARBA00006303"/>
    </source>
</evidence>
<comment type="catalytic activity">
    <reaction evidence="7">
        <text>tRNA(Asp) + L-aspartate + ATP = L-aspartyl-tRNA(Asp) + AMP + diphosphate</text>
        <dbReference type="Rhea" id="RHEA:19649"/>
        <dbReference type="Rhea" id="RHEA-COMP:9660"/>
        <dbReference type="Rhea" id="RHEA-COMP:9678"/>
        <dbReference type="ChEBI" id="CHEBI:29991"/>
        <dbReference type="ChEBI" id="CHEBI:30616"/>
        <dbReference type="ChEBI" id="CHEBI:33019"/>
        <dbReference type="ChEBI" id="CHEBI:78442"/>
        <dbReference type="ChEBI" id="CHEBI:78516"/>
        <dbReference type="ChEBI" id="CHEBI:456215"/>
        <dbReference type="EC" id="6.1.1.12"/>
    </reaction>
</comment>
<feature type="binding site" evidence="7">
    <location>
        <position position="486"/>
    </location>
    <ligand>
        <name>L-aspartate</name>
        <dbReference type="ChEBI" id="CHEBI:29991"/>
    </ligand>
</feature>
<evidence type="ECO:0000256" key="7">
    <source>
        <dbReference type="HAMAP-Rule" id="MF_00044"/>
    </source>
</evidence>
<keyword evidence="10" id="KW-1185">Reference proteome</keyword>
<dbReference type="NCBIfam" id="TIGR00459">
    <property type="entry name" value="aspS_bact"/>
    <property type="match status" value="1"/>
</dbReference>
<accession>A0ABY5IT57</accession>
<dbReference type="PROSITE" id="PS50862">
    <property type="entry name" value="AA_TRNA_LIGASE_II"/>
    <property type="match status" value="1"/>
</dbReference>
<comment type="subunit">
    <text evidence="7">Homodimer.</text>
</comment>
<comment type="subcellular location">
    <subcellularLocation>
        <location evidence="7">Cytoplasm</location>
    </subcellularLocation>
</comment>
<dbReference type="GO" id="GO:0004815">
    <property type="term" value="F:aspartate-tRNA ligase activity"/>
    <property type="evidence" value="ECO:0007669"/>
    <property type="project" value="UniProtKB-EC"/>
</dbReference>